<accession>A0A1Q3DY01</accession>
<evidence type="ECO:0000313" key="3">
    <source>
        <dbReference type="Proteomes" id="UP000188533"/>
    </source>
</evidence>
<gene>
    <name evidence="2" type="ORF">LENED_001346</name>
</gene>
<protein>
    <submittedName>
        <fullName evidence="2">Uncharacterized protein</fullName>
    </submittedName>
</protein>
<keyword evidence="3" id="KW-1185">Reference proteome</keyword>
<dbReference type="EMBL" id="BDGU01000020">
    <property type="protein sequence ID" value="GAV99861.1"/>
    <property type="molecule type" value="Genomic_DNA"/>
</dbReference>
<sequence>MQSLTGFVLLAVAYNVLALPFKNVEEGCSTQTISPLPTPMIFAKAAWDVDVHSGAASSTAAPIILSPAIFAKEAWEIQKRGSAASAIFAKDQWEIDTNNVVDATPTSLPAARIFAKDQWEIDSISNVDATPTSLPAARIFAKEAWETD</sequence>
<name>A0A1Q3DY01_LENED</name>
<reference evidence="2 3" key="2">
    <citation type="submission" date="2017-02" db="EMBL/GenBank/DDBJ databases">
        <title>A genome survey and senescence transcriptome analysis in Lentinula edodes.</title>
        <authorList>
            <person name="Sakamoto Y."/>
            <person name="Nakade K."/>
            <person name="Sato S."/>
            <person name="Yoshida Y."/>
            <person name="Miyazaki K."/>
            <person name="Natsume S."/>
            <person name="Konno N."/>
        </authorList>
    </citation>
    <scope>NUCLEOTIDE SEQUENCE [LARGE SCALE GENOMIC DNA]</scope>
    <source>
        <strain evidence="2 3">NBRC 111202</strain>
    </source>
</reference>
<proteinExistence type="predicted"/>
<evidence type="ECO:0000256" key="1">
    <source>
        <dbReference type="SAM" id="SignalP"/>
    </source>
</evidence>
<feature type="signal peptide" evidence="1">
    <location>
        <begin position="1"/>
        <end position="18"/>
    </location>
</feature>
<evidence type="ECO:0000313" key="2">
    <source>
        <dbReference type="EMBL" id="GAV99861.1"/>
    </source>
</evidence>
<dbReference type="Proteomes" id="UP000188533">
    <property type="component" value="Unassembled WGS sequence"/>
</dbReference>
<keyword evidence="1" id="KW-0732">Signal</keyword>
<organism evidence="2 3">
    <name type="scientific">Lentinula edodes</name>
    <name type="common">Shiitake mushroom</name>
    <name type="synonym">Lentinus edodes</name>
    <dbReference type="NCBI Taxonomy" id="5353"/>
    <lineage>
        <taxon>Eukaryota</taxon>
        <taxon>Fungi</taxon>
        <taxon>Dikarya</taxon>
        <taxon>Basidiomycota</taxon>
        <taxon>Agaricomycotina</taxon>
        <taxon>Agaricomycetes</taxon>
        <taxon>Agaricomycetidae</taxon>
        <taxon>Agaricales</taxon>
        <taxon>Marasmiineae</taxon>
        <taxon>Omphalotaceae</taxon>
        <taxon>Lentinula</taxon>
    </lineage>
</organism>
<feature type="chain" id="PRO_5010297429" evidence="1">
    <location>
        <begin position="19"/>
        <end position="148"/>
    </location>
</feature>
<dbReference type="AlphaFoldDB" id="A0A1Q3DY01"/>
<comment type="caution">
    <text evidence="2">The sequence shown here is derived from an EMBL/GenBank/DDBJ whole genome shotgun (WGS) entry which is preliminary data.</text>
</comment>
<reference evidence="2 3" key="1">
    <citation type="submission" date="2016-08" db="EMBL/GenBank/DDBJ databases">
        <authorList>
            <consortium name="Lentinula edodes genome sequencing consortium"/>
            <person name="Sakamoto Y."/>
            <person name="Nakade K."/>
            <person name="Sato S."/>
            <person name="Yoshida Y."/>
            <person name="Miyazaki K."/>
            <person name="Natsume S."/>
            <person name="Konno N."/>
        </authorList>
    </citation>
    <scope>NUCLEOTIDE SEQUENCE [LARGE SCALE GENOMIC DNA]</scope>
    <source>
        <strain evidence="2 3">NBRC 111202</strain>
    </source>
</reference>